<proteinExistence type="predicted"/>
<dbReference type="SMART" id="SM00317">
    <property type="entry name" value="SET"/>
    <property type="match status" value="1"/>
</dbReference>
<keyword evidence="1" id="KW-0732">Signal</keyword>
<dbReference type="InterPro" id="IPR053185">
    <property type="entry name" value="SET_domain_protein"/>
</dbReference>
<evidence type="ECO:0000313" key="4">
    <source>
        <dbReference type="Proteomes" id="UP000076798"/>
    </source>
</evidence>
<evidence type="ECO:0000256" key="1">
    <source>
        <dbReference type="SAM" id="SignalP"/>
    </source>
</evidence>
<name>A0A166EP58_9AGAM</name>
<dbReference type="PROSITE" id="PS50280">
    <property type="entry name" value="SET"/>
    <property type="match status" value="1"/>
</dbReference>
<dbReference type="Gene3D" id="2.170.270.10">
    <property type="entry name" value="SET domain"/>
    <property type="match status" value="1"/>
</dbReference>
<dbReference type="InterPro" id="IPR001214">
    <property type="entry name" value="SET_dom"/>
</dbReference>
<gene>
    <name evidence="3" type="ORF">SISSUDRAFT_1045115</name>
</gene>
<reference evidence="3 4" key="1">
    <citation type="journal article" date="2016" name="Mol. Biol. Evol.">
        <title>Comparative Genomics of Early-Diverging Mushroom-Forming Fungi Provides Insights into the Origins of Lignocellulose Decay Capabilities.</title>
        <authorList>
            <person name="Nagy L.G."/>
            <person name="Riley R."/>
            <person name="Tritt A."/>
            <person name="Adam C."/>
            <person name="Daum C."/>
            <person name="Floudas D."/>
            <person name="Sun H."/>
            <person name="Yadav J.S."/>
            <person name="Pangilinan J."/>
            <person name="Larsson K.H."/>
            <person name="Matsuura K."/>
            <person name="Barry K."/>
            <person name="Labutti K."/>
            <person name="Kuo R."/>
            <person name="Ohm R.A."/>
            <person name="Bhattacharya S.S."/>
            <person name="Shirouzu T."/>
            <person name="Yoshinaga Y."/>
            <person name="Martin F.M."/>
            <person name="Grigoriev I.V."/>
            <person name="Hibbett D.S."/>
        </authorList>
    </citation>
    <scope>NUCLEOTIDE SEQUENCE [LARGE SCALE GENOMIC DNA]</scope>
    <source>
        <strain evidence="3 4">HHB10207 ss-3</strain>
    </source>
</reference>
<dbReference type="Pfam" id="PF00856">
    <property type="entry name" value="SET"/>
    <property type="match status" value="1"/>
</dbReference>
<feature type="domain" description="SET" evidence="2">
    <location>
        <begin position="108"/>
        <end position="255"/>
    </location>
</feature>
<dbReference type="PANTHER" id="PTHR47332:SF6">
    <property type="entry name" value="SET DOMAIN-CONTAINING PROTEIN"/>
    <property type="match status" value="1"/>
</dbReference>
<dbReference type="CDD" id="cd20071">
    <property type="entry name" value="SET_SMYD"/>
    <property type="match status" value="1"/>
</dbReference>
<feature type="signal peptide" evidence="1">
    <location>
        <begin position="1"/>
        <end position="18"/>
    </location>
</feature>
<dbReference type="Proteomes" id="UP000076798">
    <property type="component" value="Unassembled WGS sequence"/>
</dbReference>
<dbReference type="STRING" id="1314776.A0A166EP58"/>
<dbReference type="EMBL" id="KV428041">
    <property type="protein sequence ID" value="KZT39795.1"/>
    <property type="molecule type" value="Genomic_DNA"/>
</dbReference>
<keyword evidence="4" id="KW-1185">Reference proteome</keyword>
<feature type="chain" id="PRO_5007872794" evidence="1">
    <location>
        <begin position="19"/>
        <end position="394"/>
    </location>
</feature>
<dbReference type="PANTHER" id="PTHR47332">
    <property type="entry name" value="SET DOMAIN-CONTAINING PROTEIN 5"/>
    <property type="match status" value="1"/>
</dbReference>
<organism evidence="3 4">
    <name type="scientific">Sistotremastrum suecicum HHB10207 ss-3</name>
    <dbReference type="NCBI Taxonomy" id="1314776"/>
    <lineage>
        <taxon>Eukaryota</taxon>
        <taxon>Fungi</taxon>
        <taxon>Dikarya</taxon>
        <taxon>Basidiomycota</taxon>
        <taxon>Agaricomycotina</taxon>
        <taxon>Agaricomycetes</taxon>
        <taxon>Sistotremastrales</taxon>
        <taxon>Sistotremastraceae</taxon>
        <taxon>Sistotremastrum</taxon>
    </lineage>
</organism>
<dbReference type="OrthoDB" id="265717at2759"/>
<protein>
    <submittedName>
        <fullName evidence="3">SET domain-containing protein</fullName>
    </submittedName>
</protein>
<dbReference type="InterPro" id="IPR046341">
    <property type="entry name" value="SET_dom_sf"/>
</dbReference>
<dbReference type="AlphaFoldDB" id="A0A166EP58"/>
<accession>A0A166EP58</accession>
<evidence type="ECO:0000313" key="3">
    <source>
        <dbReference type="EMBL" id="KZT39795.1"/>
    </source>
</evidence>
<sequence length="394" mass="44625">MFPYTLLVVILFAALVYANYTVSFQSLSPGSSITSIVSGLTTHKLSKGLCKEGFSGSRYCILYSHTFDARGISILALEEKHEYLWQRLALWASNPYLAHMPSSATMKPSFAEVDVPGKGKGLAASRVIFPGEILLPERPLILIDAQLKSEYSPQEIISLRRELAASLPEESYQSFMQLSGWHEHADPVDSRFDSNSFNINLDGEDTFHGLFPAVARLNHDCRPNLEYNWSEDTATMTLHAARRIEKDEELTISYVRGDFSSRERQSRLKSTWGFDCACSLCSLPSYLQEESDNRLVMLNDSLRMLDSNRLLPADKPAIAERLVHLVEMERLYTLLPESYAYAARAYAEIEDKHTALKYTTLAIEHGLRILGAEWKSWRELVELEEKTLKPNGRT</sequence>
<evidence type="ECO:0000259" key="2">
    <source>
        <dbReference type="PROSITE" id="PS50280"/>
    </source>
</evidence>
<dbReference type="SUPFAM" id="SSF82199">
    <property type="entry name" value="SET domain"/>
    <property type="match status" value="1"/>
</dbReference>